<dbReference type="PANTHER" id="PTHR42687">
    <property type="entry name" value="L-THREONINE 3-DEHYDROGENASE"/>
    <property type="match status" value="1"/>
</dbReference>
<comment type="similarity">
    <text evidence="1">Belongs to the NAD(P)-dependent epimerase/dehydratase family.</text>
</comment>
<dbReference type="InterPro" id="IPR001509">
    <property type="entry name" value="Epimerase_deHydtase"/>
</dbReference>
<evidence type="ECO:0000313" key="4">
    <source>
        <dbReference type="EnsemblMetazoa" id="PPAI000263-PA"/>
    </source>
</evidence>
<dbReference type="GO" id="GO:0008743">
    <property type="term" value="F:L-threonine 3-dehydrogenase activity"/>
    <property type="evidence" value="ECO:0007669"/>
    <property type="project" value="TreeGrafter"/>
</dbReference>
<evidence type="ECO:0000259" key="3">
    <source>
        <dbReference type="Pfam" id="PF01370"/>
    </source>
</evidence>
<feature type="region of interest" description="Disordered" evidence="2">
    <location>
        <begin position="328"/>
        <end position="362"/>
    </location>
</feature>
<dbReference type="Pfam" id="PF01370">
    <property type="entry name" value="Epimerase"/>
    <property type="match status" value="1"/>
</dbReference>
<keyword evidence="5" id="KW-1185">Reference proteome</keyword>
<accession>A0A1B0CYU1</accession>
<evidence type="ECO:0000256" key="2">
    <source>
        <dbReference type="SAM" id="MobiDB-lite"/>
    </source>
</evidence>
<dbReference type="Proteomes" id="UP000092462">
    <property type="component" value="Unassembled WGS sequence"/>
</dbReference>
<sequence length="426" mass="49218">MIKIAFWNIQRPRTIYGVSKVHAELIGEYYHHKFGLDFRCLRFPGVISSDAPGGGTTDYAVSVFYDALKTGHFTCYLRPDTRLPMIHVEDCLRALLEFMTTPQDNLKRRAYNVTAMSFTPEELVAELAKYVPELRVTYKPDSRQLIADSWPQVFDDSEARNDWGWKPKYNLQDLVEMMITDLTMEEVPLLSVHDERRKKKAEEVLKSLKFHSDSLSDDLSDDSKSDCSKLSDPFSDMEEKITPQDNGKRRMTKIEADIMLMSSFTPNFMSIQREMLEKLPPDSAICADFATHRNYTYLDRRQPKECDEQIKLKIQEMLTSCGIKSPVISRASESPDKPTSTAAPSPLDMYNQMQGKSPLSDADNNSLSAVWRMLEAQSVENGFPVTPFGYNVFEDKRLEWMTRRDSSWNDREQVREKCENWLKNIE</sequence>
<evidence type="ECO:0000313" key="5">
    <source>
        <dbReference type="Proteomes" id="UP000092462"/>
    </source>
</evidence>
<name>A0A1B0CYU1_PHLPP</name>
<feature type="domain" description="NAD-dependent epimerase/dehydratase" evidence="3">
    <location>
        <begin position="11"/>
        <end position="113"/>
    </location>
</feature>
<dbReference type="AlphaFoldDB" id="A0A1B0CYU1"/>
<dbReference type="GO" id="GO:0006567">
    <property type="term" value="P:L-threonine catabolic process"/>
    <property type="evidence" value="ECO:0007669"/>
    <property type="project" value="TreeGrafter"/>
</dbReference>
<dbReference type="VEuPathDB" id="VectorBase:PPAI000263"/>
<evidence type="ECO:0000256" key="1">
    <source>
        <dbReference type="ARBA" id="ARBA00007637"/>
    </source>
</evidence>
<dbReference type="EMBL" id="AJVK01009353">
    <property type="status" value="NOT_ANNOTATED_CDS"/>
    <property type="molecule type" value="Genomic_DNA"/>
</dbReference>
<dbReference type="EMBL" id="AJVK01009354">
    <property type="status" value="NOT_ANNOTATED_CDS"/>
    <property type="molecule type" value="Genomic_DNA"/>
</dbReference>
<dbReference type="PANTHER" id="PTHR42687:SF1">
    <property type="entry name" value="L-THREONINE 3-DEHYDROGENASE, MITOCHONDRIAL"/>
    <property type="match status" value="1"/>
</dbReference>
<feature type="region of interest" description="Disordered" evidence="2">
    <location>
        <begin position="213"/>
        <end position="245"/>
    </location>
</feature>
<dbReference type="InterPro" id="IPR051225">
    <property type="entry name" value="NAD(P)_epim/dehydratase"/>
</dbReference>
<dbReference type="Gene3D" id="3.40.50.720">
    <property type="entry name" value="NAD(P)-binding Rossmann-like Domain"/>
    <property type="match status" value="1"/>
</dbReference>
<reference evidence="4" key="1">
    <citation type="submission" date="2022-08" db="UniProtKB">
        <authorList>
            <consortium name="EnsemblMetazoa"/>
        </authorList>
    </citation>
    <scope>IDENTIFICATION</scope>
    <source>
        <strain evidence="4">Israel</strain>
    </source>
</reference>
<protein>
    <recommendedName>
        <fullName evidence="3">NAD-dependent epimerase/dehydratase domain-containing protein</fullName>
    </recommendedName>
</protein>
<proteinExistence type="inferred from homology"/>
<feature type="compositionally biased region" description="Polar residues" evidence="2">
    <location>
        <begin position="351"/>
        <end position="362"/>
    </location>
</feature>
<organism evidence="4 5">
    <name type="scientific">Phlebotomus papatasi</name>
    <name type="common">Sandfly</name>
    <dbReference type="NCBI Taxonomy" id="29031"/>
    <lineage>
        <taxon>Eukaryota</taxon>
        <taxon>Metazoa</taxon>
        <taxon>Ecdysozoa</taxon>
        <taxon>Arthropoda</taxon>
        <taxon>Hexapoda</taxon>
        <taxon>Insecta</taxon>
        <taxon>Pterygota</taxon>
        <taxon>Neoptera</taxon>
        <taxon>Endopterygota</taxon>
        <taxon>Diptera</taxon>
        <taxon>Nematocera</taxon>
        <taxon>Psychodoidea</taxon>
        <taxon>Psychodidae</taxon>
        <taxon>Phlebotomus</taxon>
        <taxon>Phlebotomus</taxon>
    </lineage>
</organism>
<dbReference type="VEuPathDB" id="VectorBase:PPAPM1_000726"/>
<dbReference type="EnsemblMetazoa" id="PPAI000263-RA">
    <property type="protein sequence ID" value="PPAI000263-PA"/>
    <property type="gene ID" value="PPAI000263"/>
</dbReference>
<dbReference type="VEuPathDB" id="VectorBase:PPAPM1_000788"/>
<dbReference type="SUPFAM" id="SSF51735">
    <property type="entry name" value="NAD(P)-binding Rossmann-fold domains"/>
    <property type="match status" value="1"/>
</dbReference>
<dbReference type="InterPro" id="IPR036291">
    <property type="entry name" value="NAD(P)-bd_dom_sf"/>
</dbReference>